<dbReference type="EMBL" id="SNZV01000007">
    <property type="protein sequence ID" value="TDS11721.1"/>
    <property type="molecule type" value="Genomic_DNA"/>
</dbReference>
<proteinExistence type="predicted"/>
<organism evidence="1 2">
    <name type="scientific">Sphingobacterium paludis</name>
    <dbReference type="NCBI Taxonomy" id="1476465"/>
    <lineage>
        <taxon>Bacteria</taxon>
        <taxon>Pseudomonadati</taxon>
        <taxon>Bacteroidota</taxon>
        <taxon>Sphingobacteriia</taxon>
        <taxon>Sphingobacteriales</taxon>
        <taxon>Sphingobacteriaceae</taxon>
        <taxon>Sphingobacterium</taxon>
    </lineage>
</organism>
<keyword evidence="2" id="KW-1185">Reference proteome</keyword>
<protein>
    <recommendedName>
        <fullName evidence="3">Phage-Barnase-EndoU-ColicinE5/D-RelE like nuclease 3 domain-containing protein</fullName>
    </recommendedName>
</protein>
<dbReference type="Proteomes" id="UP000294752">
    <property type="component" value="Unassembled WGS sequence"/>
</dbReference>
<comment type="caution">
    <text evidence="1">The sequence shown here is derived from an EMBL/GenBank/DDBJ whole genome shotgun (WGS) entry which is preliminary data.</text>
</comment>
<accession>A0A4R7CVP2</accession>
<evidence type="ECO:0000313" key="1">
    <source>
        <dbReference type="EMBL" id="TDS11721.1"/>
    </source>
</evidence>
<gene>
    <name evidence="1" type="ORF">B0I21_10762</name>
</gene>
<evidence type="ECO:0000313" key="2">
    <source>
        <dbReference type="Proteomes" id="UP000294752"/>
    </source>
</evidence>
<name>A0A4R7CVP2_9SPHI</name>
<sequence length="145" mass="17185">MRYRKIKSYNMTEEELREIWRIEYCECLIKTFDDIVVQFFASMFDHCFFESANRQAKDKSLVSLNRLEKIYWIKDALQDPDAILKVGWDSKTKSYDDKRRVTLVKGNYIVVIVIFASKKARFITAYEVNNDDNLKKIIDGPDFGT</sequence>
<evidence type="ECO:0008006" key="3">
    <source>
        <dbReference type="Google" id="ProtNLM"/>
    </source>
</evidence>
<reference evidence="1 2" key="1">
    <citation type="submission" date="2019-03" db="EMBL/GenBank/DDBJ databases">
        <title>Genomic Encyclopedia of Type Strains, Phase III (KMG-III): the genomes of soil and plant-associated and newly described type strains.</title>
        <authorList>
            <person name="Whitman W."/>
        </authorList>
    </citation>
    <scope>NUCLEOTIDE SEQUENCE [LARGE SCALE GENOMIC DNA]</scope>
    <source>
        <strain evidence="1 2">CGMCC 1.12801</strain>
    </source>
</reference>
<dbReference type="AlphaFoldDB" id="A0A4R7CVP2"/>